<comment type="similarity">
    <text evidence="1">Belongs to the DNA polymerase type-B family.</text>
</comment>
<dbReference type="GO" id="GO:0003887">
    <property type="term" value="F:DNA-directed DNA polymerase activity"/>
    <property type="evidence" value="ECO:0007669"/>
    <property type="project" value="UniProtKB-KW"/>
</dbReference>
<feature type="domain" description="DNA-directed DNA polymerase family B multifunctional" evidence="9">
    <location>
        <begin position="334"/>
        <end position="722"/>
    </location>
</feature>
<dbReference type="InterPro" id="IPR023211">
    <property type="entry name" value="DNA_pol_palm_dom_sf"/>
</dbReference>
<gene>
    <name evidence="10" type="ORF">EHQ62_09900</name>
</gene>
<dbReference type="InterPro" id="IPR012337">
    <property type="entry name" value="RNaseH-like_sf"/>
</dbReference>
<feature type="region of interest" description="Disordered" evidence="8">
    <location>
        <begin position="715"/>
        <end position="745"/>
    </location>
</feature>
<dbReference type="InterPro" id="IPR036397">
    <property type="entry name" value="RNaseH_sf"/>
</dbReference>
<dbReference type="CDD" id="cd05531">
    <property type="entry name" value="POLBc_B2"/>
    <property type="match status" value="1"/>
</dbReference>
<dbReference type="Gene3D" id="3.90.1600.10">
    <property type="entry name" value="Palm domain of DNA polymerase"/>
    <property type="match status" value="1"/>
</dbReference>
<feature type="compositionally biased region" description="Basic and acidic residues" evidence="8">
    <location>
        <begin position="715"/>
        <end position="729"/>
    </location>
</feature>
<comment type="caution">
    <text evidence="10">The sequence shown here is derived from an EMBL/GenBank/DDBJ whole genome shotgun (WGS) entry which is preliminary data.</text>
</comment>
<keyword evidence="3" id="KW-0808">Transferase</keyword>
<keyword evidence="4" id="KW-0548">Nucleotidyltransferase</keyword>
<dbReference type="InterPro" id="IPR050240">
    <property type="entry name" value="DNA_pol_type-B"/>
</dbReference>
<name>A0A4Z0ZTZ7_9LEPT</name>
<dbReference type="GO" id="GO:0006261">
    <property type="term" value="P:DNA-templated DNA replication"/>
    <property type="evidence" value="ECO:0007669"/>
    <property type="project" value="TreeGrafter"/>
</dbReference>
<dbReference type="AlphaFoldDB" id="A0A4Z0ZTZ7"/>
<evidence type="ECO:0000256" key="6">
    <source>
        <dbReference type="ARBA" id="ARBA00023125"/>
    </source>
</evidence>
<dbReference type="Gene3D" id="1.10.132.60">
    <property type="entry name" value="DNA polymerase family B, C-terminal domain"/>
    <property type="match status" value="1"/>
</dbReference>
<dbReference type="PANTHER" id="PTHR10322:SF23">
    <property type="entry name" value="DNA POLYMERASE DELTA CATALYTIC SUBUNIT"/>
    <property type="match status" value="1"/>
</dbReference>
<evidence type="ECO:0000256" key="7">
    <source>
        <dbReference type="ARBA" id="ARBA00049244"/>
    </source>
</evidence>
<comment type="catalytic activity">
    <reaction evidence="7">
        <text>DNA(n) + a 2'-deoxyribonucleoside 5'-triphosphate = DNA(n+1) + diphosphate</text>
        <dbReference type="Rhea" id="RHEA:22508"/>
        <dbReference type="Rhea" id="RHEA-COMP:17339"/>
        <dbReference type="Rhea" id="RHEA-COMP:17340"/>
        <dbReference type="ChEBI" id="CHEBI:33019"/>
        <dbReference type="ChEBI" id="CHEBI:61560"/>
        <dbReference type="ChEBI" id="CHEBI:173112"/>
        <dbReference type="EC" id="2.7.7.7"/>
    </reaction>
</comment>
<dbReference type="InterPro" id="IPR006134">
    <property type="entry name" value="DNA-dir_DNA_pol_B_multi_dom"/>
</dbReference>
<evidence type="ECO:0000256" key="5">
    <source>
        <dbReference type="ARBA" id="ARBA00022932"/>
    </source>
</evidence>
<feature type="compositionally biased region" description="Polar residues" evidence="8">
    <location>
        <begin position="730"/>
        <end position="741"/>
    </location>
</feature>
<accession>A0A4Z0ZTZ7</accession>
<keyword evidence="11" id="KW-1185">Reference proteome</keyword>
<dbReference type="PANTHER" id="PTHR10322">
    <property type="entry name" value="DNA POLYMERASE CATALYTIC SUBUNIT"/>
    <property type="match status" value="1"/>
</dbReference>
<dbReference type="GO" id="GO:0003677">
    <property type="term" value="F:DNA binding"/>
    <property type="evidence" value="ECO:0007669"/>
    <property type="project" value="UniProtKB-KW"/>
</dbReference>
<evidence type="ECO:0000256" key="1">
    <source>
        <dbReference type="ARBA" id="ARBA00005755"/>
    </source>
</evidence>
<dbReference type="InterPro" id="IPR043502">
    <property type="entry name" value="DNA/RNA_pol_sf"/>
</dbReference>
<evidence type="ECO:0000256" key="8">
    <source>
        <dbReference type="SAM" id="MobiDB-lite"/>
    </source>
</evidence>
<evidence type="ECO:0000313" key="10">
    <source>
        <dbReference type="EMBL" id="TGL66482.1"/>
    </source>
</evidence>
<evidence type="ECO:0000256" key="2">
    <source>
        <dbReference type="ARBA" id="ARBA00012417"/>
    </source>
</evidence>
<dbReference type="InterPro" id="IPR042087">
    <property type="entry name" value="DNA_pol_B_thumb"/>
</dbReference>
<evidence type="ECO:0000313" key="11">
    <source>
        <dbReference type="Proteomes" id="UP000297567"/>
    </source>
</evidence>
<keyword evidence="6" id="KW-0238">DNA-binding</keyword>
<dbReference type="EMBL" id="RQGH01000024">
    <property type="protein sequence ID" value="TGL66482.1"/>
    <property type="molecule type" value="Genomic_DNA"/>
</dbReference>
<keyword evidence="5" id="KW-0239">DNA-directed DNA polymerase</keyword>
<evidence type="ECO:0000256" key="4">
    <source>
        <dbReference type="ARBA" id="ARBA00022695"/>
    </source>
</evidence>
<dbReference type="Gene3D" id="1.10.287.690">
    <property type="entry name" value="Helix hairpin bin"/>
    <property type="match status" value="1"/>
</dbReference>
<protein>
    <recommendedName>
        <fullName evidence="2">DNA-directed DNA polymerase</fullName>
        <ecNumber evidence="2">2.7.7.7</ecNumber>
    </recommendedName>
</protein>
<dbReference type="Gene3D" id="3.30.342.10">
    <property type="entry name" value="DNA Polymerase, chain B, domain 1"/>
    <property type="match status" value="1"/>
</dbReference>
<dbReference type="EC" id="2.7.7.7" evidence="2"/>
<dbReference type="SUPFAM" id="SSF53098">
    <property type="entry name" value="Ribonuclease H-like"/>
    <property type="match status" value="1"/>
</dbReference>
<evidence type="ECO:0000259" key="9">
    <source>
        <dbReference type="Pfam" id="PF00136"/>
    </source>
</evidence>
<dbReference type="RefSeq" id="WP_135642379.1">
    <property type="nucleotide sequence ID" value="NZ_RQGH01000024.1"/>
</dbReference>
<dbReference type="GO" id="GO:0000166">
    <property type="term" value="F:nucleotide binding"/>
    <property type="evidence" value="ECO:0007669"/>
    <property type="project" value="InterPro"/>
</dbReference>
<evidence type="ECO:0000256" key="3">
    <source>
        <dbReference type="ARBA" id="ARBA00022679"/>
    </source>
</evidence>
<dbReference type="SUPFAM" id="SSF56672">
    <property type="entry name" value="DNA/RNA polymerases"/>
    <property type="match status" value="1"/>
</dbReference>
<dbReference type="SMART" id="SM00486">
    <property type="entry name" value="POLBc"/>
    <property type="match status" value="1"/>
</dbReference>
<organism evidence="10 11">
    <name type="scientific">Leptospira jelokensis</name>
    <dbReference type="NCBI Taxonomy" id="2484931"/>
    <lineage>
        <taxon>Bacteria</taxon>
        <taxon>Pseudomonadati</taxon>
        <taxon>Spirochaetota</taxon>
        <taxon>Spirochaetia</taxon>
        <taxon>Leptospirales</taxon>
        <taxon>Leptospiraceae</taxon>
        <taxon>Leptospira</taxon>
    </lineage>
</organism>
<reference evidence="10" key="1">
    <citation type="journal article" date="2019" name="PLoS Negl. Trop. Dis.">
        <title>Revisiting the worldwide diversity of Leptospira species in the environment.</title>
        <authorList>
            <person name="Vincent A.T."/>
            <person name="Schiettekatte O."/>
            <person name="Bourhy P."/>
            <person name="Veyrier F.J."/>
            <person name="Picardeau M."/>
        </authorList>
    </citation>
    <scope>NUCLEOTIDE SEQUENCE [LARGE SCALE GENOMIC DNA]</scope>
    <source>
        <strain evidence="10">201702451</strain>
    </source>
</reference>
<sequence>MEIYKGYLFDIYHSEQKIYLWIKSDSGELKLFVDEYFPIIYANASPTILKKLVKRFYELDALAEIPTFTEKRLFYQNKTIPVLKLVISKPQLLPKITNKLFNLYGKYDIYHSDIEITTGYMVEKNIYPLAYIRIEYEVSKNQINHIKNIKSLTDINELDYDVPELKAISLYLEKSHRHPFQENTLIAETSQKTYRIPTKNGINLIQNLNEIFKNHNPDIVLSSFGDQVIFPYLFKTAQENHLTTEFDRDKTSLIRRSIQTQGTSFNTYGTIVFRAPSYPLFGRWHIDSRNSFVYKEAELIGIIELSRISRLPIQKMARASTGKALTYIEVDVALRMNYLVPWQKSALESEKTALQLLNADKGGLVFQADIQNGFVLENVAQLDFSQMYPSIMVTHNISPETINCLCCEGEPNIENVPSLGYRICAKRKGIVSEALAHIVQRRNHYKEQKKNNHPNSMNIQSKQSSLKWMLVTSFGYLGYRNAKFGKLESHEAVTAFGREKLITAKEVSEEYNYNVVHGITDSIFIQKKDKSPISREDLTMLCLEIEKRTKIKMEIEGIYSWLCFPPSTQDEKLPVANRYMGCFINGQFKGRGIITRRKDFPKLIREAQNHMIQWMCQFKTIKEMQLKENEIIDIFYSYDQKLVTGNLNWKDLIIQKSTSKEPEDYTVDAPSTIAVKDLMDMGVRVQAGEKIKYIVVNQKSDKKGERYLTVERMEKKDNKTNNTSLHERSNSASINNEISTKSNHKTQKYDRRYYRNLLVKSFKEIWIGISSFKNFEILISEERFLPFCLEKNQNYCKTINTTNSIFIA</sequence>
<dbReference type="Proteomes" id="UP000297567">
    <property type="component" value="Unassembled WGS sequence"/>
</dbReference>
<dbReference type="Pfam" id="PF00136">
    <property type="entry name" value="DNA_pol_B"/>
    <property type="match status" value="1"/>
</dbReference>
<dbReference type="InterPro" id="IPR006172">
    <property type="entry name" value="DNA-dir_DNA_pol_B"/>
</dbReference>
<proteinExistence type="inferred from homology"/>
<dbReference type="Gene3D" id="3.30.420.10">
    <property type="entry name" value="Ribonuclease H-like superfamily/Ribonuclease H"/>
    <property type="match status" value="1"/>
</dbReference>